<keyword evidence="5" id="KW-1185">Reference proteome</keyword>
<keyword evidence="1" id="KW-1133">Transmembrane helix</keyword>
<dbReference type="Proteomes" id="UP001597231">
    <property type="component" value="Unassembled WGS sequence"/>
</dbReference>
<evidence type="ECO:0000259" key="3">
    <source>
        <dbReference type="Pfam" id="PF18705"/>
    </source>
</evidence>
<dbReference type="InterPro" id="IPR040680">
    <property type="entry name" value="DUF5643"/>
</dbReference>
<reference evidence="5" key="1">
    <citation type="journal article" date="2019" name="Int. J. Syst. Evol. Microbiol.">
        <title>The Global Catalogue of Microorganisms (GCM) 10K type strain sequencing project: providing services to taxonomists for standard genome sequencing and annotation.</title>
        <authorList>
            <consortium name="The Broad Institute Genomics Platform"/>
            <consortium name="The Broad Institute Genome Sequencing Center for Infectious Disease"/>
            <person name="Wu L."/>
            <person name="Ma J."/>
        </authorList>
    </citation>
    <scope>NUCLEOTIDE SEQUENCE [LARGE SCALE GENOMIC DNA]</scope>
    <source>
        <strain evidence="5">CCUG 53915</strain>
    </source>
</reference>
<proteinExistence type="predicted"/>
<sequence length="366" mass="40380">MKDRDLYELFNEIEIDEKEFKEVEVTDIDRAKVKKAVKASVYKKRKMSWKTKAASAVAVCVLSVGMLGAAFPATAGNIPIIGDIFRFVDNNGTFDNYKEYSSALNLTEESNGIQITINDAIYDGKTVSVTYTMKSEQDLGEQPSLGGFLDIKGTSGIAGSSAITKVGEHEYVGLITASKIDGADMDQAKVNWNIGNITTDSHDYIKGKWKFAFSLDAAEQLVQQVGKNTARNGVEVAIDKLSISPMSFVVYFNQIVSKEVTDKWNRADVDIEIKDDLGNEYPGVHNGGKGDGQNNFSWSKTFKKLDPNATKLVITPHVSLYEYTSENFGGVEIDENGNETEISIPTKEGKGREEFTLDEIVIELEK</sequence>
<comment type="caution">
    <text evidence="4">The sequence shown here is derived from an EMBL/GenBank/DDBJ whole genome shotgun (WGS) entry which is preliminary data.</text>
</comment>
<name>A0ABW3TW95_9BACL</name>
<dbReference type="Pfam" id="PF18705">
    <property type="entry name" value="DUF5643"/>
    <property type="match status" value="1"/>
</dbReference>
<dbReference type="InterPro" id="IPR025436">
    <property type="entry name" value="DUF4179"/>
</dbReference>
<accession>A0ABW3TW95</accession>
<evidence type="ECO:0000313" key="4">
    <source>
        <dbReference type="EMBL" id="MFD1204685.1"/>
    </source>
</evidence>
<dbReference type="Pfam" id="PF13786">
    <property type="entry name" value="DUF4179"/>
    <property type="match status" value="1"/>
</dbReference>
<keyword evidence="1" id="KW-0472">Membrane</keyword>
<protein>
    <submittedName>
        <fullName evidence="4">DUF4179 domain-containing protein</fullName>
    </submittedName>
</protein>
<evidence type="ECO:0000259" key="2">
    <source>
        <dbReference type="Pfam" id="PF13786"/>
    </source>
</evidence>
<dbReference type="RefSeq" id="WP_381480069.1">
    <property type="nucleotide sequence ID" value="NZ_JBHTLT010000028.1"/>
</dbReference>
<dbReference type="Gene3D" id="2.60.40.1630">
    <property type="entry name" value="bacillus anthracis domain"/>
    <property type="match status" value="1"/>
</dbReference>
<feature type="transmembrane region" description="Helical" evidence="1">
    <location>
        <begin position="53"/>
        <end position="71"/>
    </location>
</feature>
<evidence type="ECO:0000256" key="1">
    <source>
        <dbReference type="SAM" id="Phobius"/>
    </source>
</evidence>
<evidence type="ECO:0000313" key="5">
    <source>
        <dbReference type="Proteomes" id="UP001597231"/>
    </source>
</evidence>
<gene>
    <name evidence="4" type="ORF">ACFQ38_06110</name>
</gene>
<keyword evidence="1" id="KW-0812">Transmembrane</keyword>
<dbReference type="EMBL" id="JBHTLT010000028">
    <property type="protein sequence ID" value="MFD1204685.1"/>
    <property type="molecule type" value="Genomic_DNA"/>
</dbReference>
<feature type="domain" description="DUF4179" evidence="2">
    <location>
        <begin position="45"/>
        <end position="135"/>
    </location>
</feature>
<dbReference type="Gene3D" id="2.60.40.1640">
    <property type="entry name" value="Conserved domain protein"/>
    <property type="match status" value="1"/>
</dbReference>
<feature type="domain" description="DUF5643" evidence="3">
    <location>
        <begin position="227"/>
        <end position="338"/>
    </location>
</feature>
<organism evidence="4 5">
    <name type="scientific">Sporosarcina contaminans</name>
    <dbReference type="NCBI Taxonomy" id="633403"/>
    <lineage>
        <taxon>Bacteria</taxon>
        <taxon>Bacillati</taxon>
        <taxon>Bacillota</taxon>
        <taxon>Bacilli</taxon>
        <taxon>Bacillales</taxon>
        <taxon>Caryophanaceae</taxon>
        <taxon>Sporosarcina</taxon>
    </lineage>
</organism>